<dbReference type="PATRIC" id="fig|742159.3.peg.710"/>
<comment type="similarity">
    <text evidence="1">Belongs to the sigma-70 factor family. ECF subfamily.</text>
</comment>
<feature type="domain" description="RNA polymerase sigma factor 70 region 4 type 2" evidence="6">
    <location>
        <begin position="131"/>
        <end position="182"/>
    </location>
</feature>
<accession>D4XID0</accession>
<dbReference type="GO" id="GO:0016987">
    <property type="term" value="F:sigma factor activity"/>
    <property type="evidence" value="ECO:0007669"/>
    <property type="project" value="UniProtKB-KW"/>
</dbReference>
<dbReference type="InterPro" id="IPR007627">
    <property type="entry name" value="RNA_pol_sigma70_r2"/>
</dbReference>
<comment type="caution">
    <text evidence="7">The sequence shown here is derived from an EMBL/GenBank/DDBJ whole genome shotgun (WGS) entry which is preliminary data.</text>
</comment>
<evidence type="ECO:0000256" key="2">
    <source>
        <dbReference type="ARBA" id="ARBA00023015"/>
    </source>
</evidence>
<name>D4XID0_9BURK</name>
<keyword evidence="2" id="KW-0805">Transcription regulation</keyword>
<sequence length="188" mass="20904">MRIIFILFGYLAATPGRSAMPSSSYAPHAEVQSVYQAHHQWLRNVLHRKLGNACDAADVAHDTFERLIRANVREPLNEPRAYLRTIATRLVIGRARRAALEAAYAESLALQPVAMEPSVEHRALILEALEQICQLLDTLPMNSRRIFLMAQVDGLSYADIAQQLGLTPNAVQKSLARALVHCYTAVYG</sequence>
<dbReference type="InterPro" id="IPR014284">
    <property type="entry name" value="RNA_pol_sigma-70_dom"/>
</dbReference>
<dbReference type="InterPro" id="IPR013324">
    <property type="entry name" value="RNA_pol_sigma_r3/r4-like"/>
</dbReference>
<feature type="domain" description="RNA polymerase sigma-70 region 2" evidence="5">
    <location>
        <begin position="35"/>
        <end position="99"/>
    </location>
</feature>
<reference evidence="8" key="1">
    <citation type="submission" date="2010-03" db="EMBL/GenBank/DDBJ databases">
        <title>Complete sequence of Mobiluncus curtisii ATCC 43063.</title>
        <authorList>
            <person name="Muzny D."/>
            <person name="Qin X."/>
            <person name="Deng J."/>
            <person name="Jiang H."/>
            <person name="Liu Y."/>
            <person name="Qu J."/>
            <person name="Song X.-Z."/>
            <person name="Zhang L."/>
            <person name="Thornton R."/>
            <person name="Coyle M."/>
            <person name="Francisco L."/>
            <person name="Jackson L."/>
            <person name="Javaid M."/>
            <person name="Korchina V."/>
            <person name="Kovar C."/>
            <person name="Mata R."/>
            <person name="Mathew T."/>
            <person name="Ngo R."/>
            <person name="Nguyen L."/>
            <person name="Nguyen N."/>
            <person name="Okwuonu G."/>
            <person name="Ongeri F."/>
            <person name="Pham C."/>
            <person name="Simmons D."/>
            <person name="Wilczek-Boney K."/>
            <person name="Hale W."/>
            <person name="Jakkamsetti A."/>
            <person name="Pham P."/>
            <person name="Ruth R."/>
            <person name="San Lucas F."/>
            <person name="Warren J."/>
            <person name="Zhang J."/>
            <person name="Zhao Z."/>
            <person name="Zhou C."/>
            <person name="Zhu D."/>
            <person name="Lee S."/>
            <person name="Bess C."/>
            <person name="Blankenburg K."/>
            <person name="Forbes L."/>
            <person name="Fu Q."/>
            <person name="Gubbala S."/>
            <person name="Hirani K."/>
            <person name="Jayaseelan J.C."/>
            <person name="Lara F."/>
            <person name="Munidasa M."/>
            <person name="Palculict T."/>
            <person name="Patil S."/>
            <person name="Pu L.-L."/>
            <person name="Saada N."/>
            <person name="Tang L."/>
            <person name="Weissenberger G."/>
            <person name="Zhu Y."/>
            <person name="Hemphill L."/>
            <person name="Shang Y."/>
            <person name="Youmans B."/>
            <person name="Ayvaz T."/>
            <person name="Ross M."/>
            <person name="Santibanez J."/>
            <person name="Aqrawi P."/>
            <person name="Gross S."/>
            <person name="Joshi V."/>
            <person name="Fowler G."/>
            <person name="Nazareth L."/>
            <person name="Reid J."/>
            <person name="Worley K."/>
            <person name="Petrosino J."/>
            <person name="Highlander S."/>
            <person name="Gibbs R."/>
            <person name="Gibbs R."/>
        </authorList>
    </citation>
    <scope>NUCLEOTIDE SEQUENCE [LARGE SCALE GENOMIC DNA]</scope>
    <source>
        <strain evidence="8">ATCC 43553</strain>
    </source>
</reference>
<dbReference type="NCBIfam" id="TIGR02937">
    <property type="entry name" value="sigma70-ECF"/>
    <property type="match status" value="1"/>
</dbReference>
<dbReference type="PANTHER" id="PTHR43133:SF63">
    <property type="entry name" value="RNA POLYMERASE SIGMA FACTOR FECI-RELATED"/>
    <property type="match status" value="1"/>
</dbReference>
<dbReference type="Gene3D" id="1.10.1740.10">
    <property type="match status" value="1"/>
</dbReference>
<dbReference type="CDD" id="cd06171">
    <property type="entry name" value="Sigma70_r4"/>
    <property type="match status" value="1"/>
</dbReference>
<dbReference type="Proteomes" id="UP000004510">
    <property type="component" value="Unassembled WGS sequence"/>
</dbReference>
<dbReference type="eggNOG" id="COG1595">
    <property type="taxonomic scope" value="Bacteria"/>
</dbReference>
<dbReference type="InterPro" id="IPR036388">
    <property type="entry name" value="WH-like_DNA-bd_sf"/>
</dbReference>
<dbReference type="GO" id="GO:0006352">
    <property type="term" value="P:DNA-templated transcription initiation"/>
    <property type="evidence" value="ECO:0007669"/>
    <property type="project" value="InterPro"/>
</dbReference>
<protein>
    <submittedName>
        <fullName evidence="7">Sigma-70 region 2</fullName>
    </submittedName>
</protein>
<evidence type="ECO:0000259" key="6">
    <source>
        <dbReference type="Pfam" id="PF08281"/>
    </source>
</evidence>
<dbReference type="AlphaFoldDB" id="D4XID0"/>
<dbReference type="InterPro" id="IPR013249">
    <property type="entry name" value="RNA_pol_sigma70_r4_t2"/>
</dbReference>
<dbReference type="GO" id="GO:0003677">
    <property type="term" value="F:DNA binding"/>
    <property type="evidence" value="ECO:0007669"/>
    <property type="project" value="InterPro"/>
</dbReference>
<dbReference type="InterPro" id="IPR039425">
    <property type="entry name" value="RNA_pol_sigma-70-like"/>
</dbReference>
<evidence type="ECO:0000256" key="4">
    <source>
        <dbReference type="ARBA" id="ARBA00023163"/>
    </source>
</evidence>
<dbReference type="HOGENOM" id="CLU_047691_12_1_4"/>
<dbReference type="InterPro" id="IPR013325">
    <property type="entry name" value="RNA_pol_sigma_r2"/>
</dbReference>
<dbReference type="EMBL" id="ADMS01000118">
    <property type="protein sequence ID" value="EFF73542.1"/>
    <property type="molecule type" value="Genomic_DNA"/>
</dbReference>
<evidence type="ECO:0000313" key="7">
    <source>
        <dbReference type="EMBL" id="EFF73542.1"/>
    </source>
</evidence>
<evidence type="ECO:0000256" key="3">
    <source>
        <dbReference type="ARBA" id="ARBA00023082"/>
    </source>
</evidence>
<dbReference type="Gene3D" id="1.10.10.10">
    <property type="entry name" value="Winged helix-like DNA-binding domain superfamily/Winged helix DNA-binding domain"/>
    <property type="match status" value="1"/>
</dbReference>
<dbReference type="SUPFAM" id="SSF88659">
    <property type="entry name" value="Sigma3 and sigma4 domains of RNA polymerase sigma factors"/>
    <property type="match status" value="1"/>
</dbReference>
<dbReference type="Pfam" id="PF04542">
    <property type="entry name" value="Sigma70_r2"/>
    <property type="match status" value="1"/>
</dbReference>
<gene>
    <name evidence="7" type="primary">fecI6</name>
    <name evidence="7" type="ORF">HMPREF0004_5227</name>
</gene>
<dbReference type="Pfam" id="PF08281">
    <property type="entry name" value="Sigma70_r4_2"/>
    <property type="match status" value="1"/>
</dbReference>
<proteinExistence type="inferred from homology"/>
<keyword evidence="3" id="KW-0731">Sigma factor</keyword>
<dbReference type="SUPFAM" id="SSF88946">
    <property type="entry name" value="Sigma2 domain of RNA polymerase sigma factors"/>
    <property type="match status" value="1"/>
</dbReference>
<organism evidence="7 8">
    <name type="scientific">Achromobacter piechaudii ATCC 43553</name>
    <dbReference type="NCBI Taxonomy" id="742159"/>
    <lineage>
        <taxon>Bacteria</taxon>
        <taxon>Pseudomonadati</taxon>
        <taxon>Pseudomonadota</taxon>
        <taxon>Betaproteobacteria</taxon>
        <taxon>Burkholderiales</taxon>
        <taxon>Alcaligenaceae</taxon>
        <taxon>Achromobacter</taxon>
    </lineage>
</organism>
<evidence type="ECO:0000259" key="5">
    <source>
        <dbReference type="Pfam" id="PF04542"/>
    </source>
</evidence>
<keyword evidence="4" id="KW-0804">Transcription</keyword>
<evidence type="ECO:0000313" key="8">
    <source>
        <dbReference type="Proteomes" id="UP000004510"/>
    </source>
</evidence>
<dbReference type="PANTHER" id="PTHR43133">
    <property type="entry name" value="RNA POLYMERASE ECF-TYPE SIGMA FACTO"/>
    <property type="match status" value="1"/>
</dbReference>
<evidence type="ECO:0000256" key="1">
    <source>
        <dbReference type="ARBA" id="ARBA00010641"/>
    </source>
</evidence>